<evidence type="ECO:0000256" key="9">
    <source>
        <dbReference type="SAM" id="MobiDB-lite"/>
    </source>
</evidence>
<keyword evidence="22" id="KW-1185">Reference proteome</keyword>
<keyword evidence="4" id="KW-0732">Signal</keyword>
<dbReference type="EMBL" id="CANHGI010000001">
    <property type="protein sequence ID" value="CAI5439516.1"/>
    <property type="molecule type" value="Genomic_DNA"/>
</dbReference>
<keyword evidence="6 10" id="KW-0472">Membrane</keyword>
<evidence type="ECO:0000256" key="3">
    <source>
        <dbReference type="ARBA" id="ARBA00022692"/>
    </source>
</evidence>
<feature type="domain" description="NUP210 Ig-like" evidence="17">
    <location>
        <begin position="893"/>
        <end position="959"/>
    </location>
</feature>
<dbReference type="InterPro" id="IPR056898">
    <property type="entry name" value="Ig_NUP210_6th"/>
</dbReference>
<comment type="subcellular location">
    <subcellularLocation>
        <location evidence="1">Nucleus membrane</location>
        <topology evidence="1">Single-pass membrane protein</topology>
    </subcellularLocation>
</comment>
<dbReference type="InterPro" id="IPR055098">
    <property type="entry name" value="Ig_NUP210_3rd"/>
</dbReference>
<dbReference type="Pfam" id="PF22959">
    <property type="entry name" value="Ig_NUP210_15th"/>
    <property type="match status" value="1"/>
</dbReference>
<evidence type="ECO:0000259" key="20">
    <source>
        <dbReference type="Pfam" id="PF26181"/>
    </source>
</evidence>
<evidence type="ECO:0000259" key="12">
    <source>
        <dbReference type="Pfam" id="PF22959"/>
    </source>
</evidence>
<name>A0A9P1I7C3_9PELO</name>
<dbReference type="Pfam" id="PF22957">
    <property type="entry name" value="NUP210_Ig"/>
    <property type="match status" value="1"/>
</dbReference>
<dbReference type="PANTHER" id="PTHR23019">
    <property type="entry name" value="NUCLEAR PORE MEMBRANE GLYCOPROTEIN GP210-RELATED"/>
    <property type="match status" value="1"/>
</dbReference>
<keyword evidence="7" id="KW-0325">Glycoprotein</keyword>
<gene>
    <name evidence="21" type="ORF">CAMP_LOCUS2153</name>
</gene>
<feature type="domain" description="NUP210 Ig-like" evidence="14">
    <location>
        <begin position="306"/>
        <end position="401"/>
    </location>
</feature>
<proteinExistence type="inferred from homology"/>
<dbReference type="Pfam" id="PF22963">
    <property type="entry name" value="Ig_NUP210_3rd"/>
    <property type="match status" value="1"/>
</dbReference>
<evidence type="ECO:0000259" key="19">
    <source>
        <dbReference type="Pfam" id="PF24991"/>
    </source>
</evidence>
<feature type="domain" description="NUP210 Ig-like" evidence="16">
    <location>
        <begin position="192"/>
        <end position="297"/>
    </location>
</feature>
<evidence type="ECO:0000259" key="11">
    <source>
        <dbReference type="Pfam" id="PF22957"/>
    </source>
</evidence>
<reference evidence="21" key="1">
    <citation type="submission" date="2022-11" db="EMBL/GenBank/DDBJ databases">
        <authorList>
            <person name="Kikuchi T."/>
        </authorList>
    </citation>
    <scope>NUCLEOTIDE SEQUENCE</scope>
    <source>
        <strain evidence="21">PS1010</strain>
    </source>
</reference>
<accession>A0A9P1I7C3</accession>
<evidence type="ECO:0000259" key="15">
    <source>
        <dbReference type="Pfam" id="PF22967"/>
    </source>
</evidence>
<feature type="domain" description="NUP210 C-terminal Ig-like" evidence="11">
    <location>
        <begin position="1539"/>
        <end position="1715"/>
    </location>
</feature>
<protein>
    <recommendedName>
        <fullName evidence="23">BIG2 domain-containing protein</fullName>
    </recommendedName>
</protein>
<evidence type="ECO:0000256" key="4">
    <source>
        <dbReference type="ARBA" id="ARBA00022729"/>
    </source>
</evidence>
<evidence type="ECO:0000259" key="18">
    <source>
        <dbReference type="Pfam" id="PF24935"/>
    </source>
</evidence>
<comment type="similarity">
    <text evidence="2">Belongs to the NUP210 family.</text>
</comment>
<dbReference type="Pfam" id="PF26181">
    <property type="entry name" value="Ig_NUP210_13th"/>
    <property type="match status" value="1"/>
</dbReference>
<feature type="domain" description="NUP210 fourth Ig-like" evidence="19">
    <location>
        <begin position="411"/>
        <end position="489"/>
    </location>
</feature>
<sequence length="1923" mass="210530">MAANKDENKLENPPESTKQQKSKILKFSSKIGSRHRTSQKCLFSFSINFCCQLLAEKPRSSFVLKMMISSSWTWLFLLAGCTNLSAGYRLNVPRVLLPYHPNIPVHFILEVTHPSGGCFNWRSTRPDVVSVKSITNSSSTCSDRAEIRSVVKSDAIGLTDTSSVIFAEDRASGTTLSCGVTVDQIATISIETTTKVLFVDAAPARMTVDAFNAEGDRFSTLSEISLEWELSSSSAKNNNKPLRIVPFEQSTYEAPEEIVKLEKNRKRGSLILIEGVGTGTSSLTAKFSDSFFKHVEAHKVDLIVVANLLLVPSQDMYIPVHSILPFQVLLVKQHGTEVVPMPSDNYELSVDSDKIIAFDRKTTSIRALTRGNSGVFLVNSHIDVETKAGLRPPSTNIHVVDVESIQWYVSGDNWILETGKQYTFTIEMFDENRNNMFLSDNSVFETFLDPALFQIDFISKNKTWIVATPQKPAKTVLTSKFVGLYDSNGKLQEQVRKISGEQKVVLVEPIRIIPSIVYLPYVSNNQKKSEILLEATGGSGIFSWSVENLNIASVDSNGKVIANNLGTTIVKVTDLRNQALEAQADVFVLDVNGIGFGESVRETFVGHDLILNLRVFGQDKHEMSDCRNIDFRVEVADSTILRHSNSAASIIPKIGTGCGTVTLKGIVAGDTRVTVSIGPHKATIDVSVYNALTVSDEEISIGLESGYSTKLLGGPRPWALDTSAFYRKESGNSKIAINFDESNVVIKCSGKEISENVVVQIGNEVTPTLPFPVKSEITLTICCTSPTKLEIFENVQKLEKCPNNIHTLKSRSTSKLSIRGYGVCSGKMTQLHSINGIKAKWTSSDKNILKIGKISTEGADISSLQQGTATISASYAKSEAKYEILVFDSLKSEPNQLTIWNEPVSEGLFLISGGSGFFNVENSGNGAGQAKLALTGRNLNVSPKKEGNLNLRIVDQCVSGQYIDVVVKIVDIKSLRIIAPQYVEIGQEIEVECIAQDENGGTIKNAYLPLKQANLEATNNHVFLKRNDGLKWNIRADSIGSVSLSVSATNSAGKQLHSKPHTLQIFAPIYLQPKRLVLIPESQFQLEVVGGPQPTPPLSFKLNNSEVAAIQPNALITSKELGYTEILGTVLVGDGHVTKDSVVVRVVSLAGVVLSSSTRKVEVGGRIDVRLKGIVAGGSDENEEPFAFGGAIYPFKVTWSVSDPTILQNTHPLGNDISESNENQFAIWFDATRSGMVTIKATVEINSKAYKHFIGRDTVFNAEIDIIVEDSVGVVNPEMKLNMIRMAPNSNLQLVTSWSNAHFSVPSEYSNKVSVSKDGLIHSNGREGSVIITAKKVDSSDNETAIIPVAVSRVYSLDVSPTLELRSSFGTSPLLHLPVGAQIQFKIIARDVRGRVLSSTSTNINYRPHRFDLTDITAIDNNHTLTITLKSAGDTVLRISDASNEKISTFIRISASESLLPPAAFKYPNDLVVSDVFCLKSNLLSEDGLKWSSKSSNDGAINWLDEQNGVAQLSQPGDTFIKLQSGKQTIHSKIVINSPQILRFSSLSNPNLVTNEESTSFIFPVIAGTNETTQNKHSSIYGDCSKEQIASFSQSFVPFECHVSFARGRNAKYPAVNWLVANAIFAENIGFGCEVRRLEAAFLQGIPEELEKQQWNVEVVAKWKLEENHVKEARIAVPFHFAMSVEKKELVFSNMVDTGADLSIWAPKHDLDHVTVRGCEGDILTIHKLRNAPTNSPTKSNIFYQITLNVKSAALFSDFARKCQISVENTQTGQIIRVPVSIQLLDETAKQVYEALESRGFFDVLIVLFKQNSGLLSKMLWTCAIAIILLAVGIYMKVNLSEKSGSFGDTTMNNSTLHQTSIASSLGSTFNTSGIFRDSPQFRSTPIAGSPSLIQSPRDRLRTAAHLGSAGDSRLWTSNPQRS</sequence>
<feature type="domain" description="NUP210 Ig-like" evidence="20">
    <location>
        <begin position="1148"/>
        <end position="1268"/>
    </location>
</feature>
<evidence type="ECO:0008006" key="23">
    <source>
        <dbReference type="Google" id="ProtNLM"/>
    </source>
</evidence>
<evidence type="ECO:0000256" key="8">
    <source>
        <dbReference type="ARBA" id="ARBA00023242"/>
    </source>
</evidence>
<feature type="domain" description="NUP210 Ig-like" evidence="18">
    <location>
        <begin position="596"/>
        <end position="677"/>
    </location>
</feature>
<dbReference type="InterPro" id="IPR045197">
    <property type="entry name" value="NUP210-like"/>
</dbReference>
<dbReference type="InterPro" id="IPR058779">
    <property type="entry name" value="Ig_NUP210_13th"/>
</dbReference>
<dbReference type="InterPro" id="IPR055095">
    <property type="entry name" value="NUP210_Ig_C"/>
</dbReference>
<evidence type="ECO:0000256" key="2">
    <source>
        <dbReference type="ARBA" id="ARBA00007313"/>
    </source>
</evidence>
<dbReference type="Proteomes" id="UP001152747">
    <property type="component" value="Unassembled WGS sequence"/>
</dbReference>
<dbReference type="InterPro" id="IPR056899">
    <property type="entry name" value="Ig_NUP210_9th"/>
</dbReference>
<dbReference type="GO" id="GO:0031965">
    <property type="term" value="C:nuclear membrane"/>
    <property type="evidence" value="ECO:0007669"/>
    <property type="project" value="UniProtKB-SubCell"/>
</dbReference>
<evidence type="ECO:0000313" key="22">
    <source>
        <dbReference type="Proteomes" id="UP001152747"/>
    </source>
</evidence>
<evidence type="ECO:0000256" key="1">
    <source>
        <dbReference type="ARBA" id="ARBA00004590"/>
    </source>
</evidence>
<dbReference type="GO" id="GO:0005643">
    <property type="term" value="C:nuclear pore"/>
    <property type="evidence" value="ECO:0007669"/>
    <property type="project" value="TreeGrafter"/>
</dbReference>
<dbReference type="Pfam" id="PF22962">
    <property type="entry name" value="Ig_NUP210_7th"/>
    <property type="match status" value="1"/>
</dbReference>
<dbReference type="Pfam" id="PF26182">
    <property type="entry name" value="Ig_NUP210_5th"/>
    <property type="match status" value="1"/>
</dbReference>
<evidence type="ECO:0000256" key="5">
    <source>
        <dbReference type="ARBA" id="ARBA00022989"/>
    </source>
</evidence>
<feature type="compositionally biased region" description="Basic and acidic residues" evidence="9">
    <location>
        <begin position="1"/>
        <end position="12"/>
    </location>
</feature>
<feature type="domain" description="NUP210 Ig-like" evidence="13">
    <location>
        <begin position="696"/>
        <end position="784"/>
    </location>
</feature>
<comment type="caution">
    <text evidence="21">The sequence shown here is derived from an EMBL/GenBank/DDBJ whole genome shotgun (WGS) entry which is preliminary data.</text>
</comment>
<feature type="domain" description="NUP210 Ig-like" evidence="15">
    <location>
        <begin position="88"/>
        <end position="183"/>
    </location>
</feature>
<dbReference type="SUPFAM" id="SSF49373">
    <property type="entry name" value="Invasin/intimin cell-adhesion fragments"/>
    <property type="match status" value="1"/>
</dbReference>
<feature type="domain" description="NUP210 Ig-like" evidence="12">
    <location>
        <begin position="1354"/>
        <end position="1454"/>
    </location>
</feature>
<dbReference type="Pfam" id="PF24902">
    <property type="entry name" value="Ig_NUP210_9th"/>
    <property type="match status" value="1"/>
</dbReference>
<dbReference type="InterPro" id="IPR055094">
    <property type="entry name" value="NUP210_Ig15"/>
</dbReference>
<feature type="region of interest" description="Disordered" evidence="9">
    <location>
        <begin position="1"/>
        <end position="22"/>
    </location>
</feature>
<keyword evidence="8" id="KW-0539">Nucleus</keyword>
<dbReference type="InterPro" id="IPR056897">
    <property type="entry name" value="Ig_NUP210_4th"/>
</dbReference>
<dbReference type="Pfam" id="PF24991">
    <property type="entry name" value="Ig_NUP210_4th"/>
    <property type="match status" value="1"/>
</dbReference>
<dbReference type="InterPro" id="IPR055099">
    <property type="entry name" value="Ig_NUP210_7th"/>
</dbReference>
<dbReference type="InterPro" id="IPR055096">
    <property type="entry name" value="Ig_NUP210_1st"/>
</dbReference>
<evidence type="ECO:0000256" key="10">
    <source>
        <dbReference type="SAM" id="Phobius"/>
    </source>
</evidence>
<evidence type="ECO:0000259" key="17">
    <source>
        <dbReference type="Pfam" id="PF24902"/>
    </source>
</evidence>
<evidence type="ECO:0000256" key="6">
    <source>
        <dbReference type="ARBA" id="ARBA00023136"/>
    </source>
</evidence>
<dbReference type="Pfam" id="PF22967">
    <property type="entry name" value="Ig_NUP210_1st"/>
    <property type="match status" value="1"/>
</dbReference>
<evidence type="ECO:0000256" key="7">
    <source>
        <dbReference type="ARBA" id="ARBA00023180"/>
    </source>
</evidence>
<evidence type="ECO:0000259" key="13">
    <source>
        <dbReference type="Pfam" id="PF22962"/>
    </source>
</evidence>
<dbReference type="InterPro" id="IPR008964">
    <property type="entry name" value="Invasin/intimin_cell_adhesion"/>
</dbReference>
<keyword evidence="5 10" id="KW-1133">Transmembrane helix</keyword>
<dbReference type="Pfam" id="PF22969">
    <property type="entry name" value="Ig_NUP210_2nd"/>
    <property type="match status" value="1"/>
</dbReference>
<feature type="transmembrane region" description="Helical" evidence="10">
    <location>
        <begin position="1819"/>
        <end position="1836"/>
    </location>
</feature>
<dbReference type="OrthoDB" id="361283at2759"/>
<evidence type="ECO:0000313" key="21">
    <source>
        <dbReference type="EMBL" id="CAI5439516.1"/>
    </source>
</evidence>
<dbReference type="PANTHER" id="PTHR23019:SF0">
    <property type="entry name" value="NUCLEAR PORE MEMBRANE GLYCOPROTEIN 210"/>
    <property type="match status" value="1"/>
</dbReference>
<organism evidence="21 22">
    <name type="scientific">Caenorhabditis angaria</name>
    <dbReference type="NCBI Taxonomy" id="860376"/>
    <lineage>
        <taxon>Eukaryota</taxon>
        <taxon>Metazoa</taxon>
        <taxon>Ecdysozoa</taxon>
        <taxon>Nematoda</taxon>
        <taxon>Chromadorea</taxon>
        <taxon>Rhabditida</taxon>
        <taxon>Rhabditina</taxon>
        <taxon>Rhabditomorpha</taxon>
        <taxon>Rhabditoidea</taxon>
        <taxon>Rhabditidae</taxon>
        <taxon>Peloderinae</taxon>
        <taxon>Caenorhabditis</taxon>
    </lineage>
</organism>
<dbReference type="Pfam" id="PF24935">
    <property type="entry name" value="Ig_NUP210_6th"/>
    <property type="match status" value="1"/>
</dbReference>
<dbReference type="InterPro" id="IPR055097">
    <property type="entry name" value="Ig_NUP210_2nd"/>
</dbReference>
<dbReference type="Gene3D" id="2.60.40.1080">
    <property type="match status" value="1"/>
</dbReference>
<keyword evidence="3 10" id="KW-0812">Transmembrane</keyword>
<evidence type="ECO:0000259" key="14">
    <source>
        <dbReference type="Pfam" id="PF22963"/>
    </source>
</evidence>
<evidence type="ECO:0000259" key="16">
    <source>
        <dbReference type="Pfam" id="PF22969"/>
    </source>
</evidence>